<sequence>MPIDRRRFLACSAALAGTLTSAARAQPGQASASASAAPGTPAAGGCAGPLRRAIPGTRETLPVIGLGTADTFDAPTQGLQQSPLSEVMSLLLRMPGAVLDTAPSYGAAEAVTGELLRLHNGRGQVFLATKISASSSSAPAQWARSQQELGSDTVDLLQVHNLIDWEENLRFLRRLQEQGKTRYIGVTHYRADAHERLEQIVRSEKIDFVQINYSLGEREAERRLLPLCRQRGIGVLINRPFQDGRLFRAVQGRQLPPWAAELDCSSWGQLFLKFIVSHPAVTAAIPATSNPRHMRDNLGAALGRMPDAQQRERIAALLT</sequence>
<evidence type="ECO:0000313" key="4">
    <source>
        <dbReference type="EMBL" id="KAA6122982.1"/>
    </source>
</evidence>
<dbReference type="InterPro" id="IPR023210">
    <property type="entry name" value="NADP_OxRdtase_dom"/>
</dbReference>
<dbReference type="PANTHER" id="PTHR43312:SF1">
    <property type="entry name" value="NADP-DEPENDENT OXIDOREDUCTASE DOMAIN-CONTAINING PROTEIN"/>
    <property type="match status" value="1"/>
</dbReference>
<keyword evidence="2" id="KW-0732">Signal</keyword>
<feature type="compositionally biased region" description="Low complexity" evidence="1">
    <location>
        <begin position="30"/>
        <end position="44"/>
    </location>
</feature>
<name>A0A5M8AJS4_9BURK</name>
<feature type="signal peptide" evidence="2">
    <location>
        <begin position="1"/>
        <end position="25"/>
    </location>
</feature>
<dbReference type="InterPro" id="IPR053135">
    <property type="entry name" value="AKR2_Oxidoreductase"/>
</dbReference>
<evidence type="ECO:0000256" key="2">
    <source>
        <dbReference type="SAM" id="SignalP"/>
    </source>
</evidence>
<feature type="domain" description="NADP-dependent oxidoreductase" evidence="3">
    <location>
        <begin position="64"/>
        <end position="307"/>
    </location>
</feature>
<dbReference type="Pfam" id="PF00248">
    <property type="entry name" value="Aldo_ket_red"/>
    <property type="match status" value="1"/>
</dbReference>
<evidence type="ECO:0000256" key="1">
    <source>
        <dbReference type="SAM" id="MobiDB-lite"/>
    </source>
</evidence>
<dbReference type="CDD" id="cd19095">
    <property type="entry name" value="AKR_PA4992-like"/>
    <property type="match status" value="1"/>
</dbReference>
<dbReference type="SUPFAM" id="SSF51430">
    <property type="entry name" value="NAD(P)-linked oxidoreductase"/>
    <property type="match status" value="1"/>
</dbReference>
<dbReference type="Gene3D" id="3.20.20.100">
    <property type="entry name" value="NADP-dependent oxidoreductase domain"/>
    <property type="match status" value="1"/>
</dbReference>
<dbReference type="PROSITE" id="PS51318">
    <property type="entry name" value="TAT"/>
    <property type="match status" value="1"/>
</dbReference>
<evidence type="ECO:0000313" key="5">
    <source>
        <dbReference type="Proteomes" id="UP000324324"/>
    </source>
</evidence>
<protein>
    <submittedName>
        <fullName evidence="4">Aldo/keto reductase</fullName>
    </submittedName>
</protein>
<dbReference type="RefSeq" id="WP_150083438.1">
    <property type="nucleotide sequence ID" value="NZ_VWRN01000035.1"/>
</dbReference>
<accession>A0A5M8AJS4</accession>
<dbReference type="PANTHER" id="PTHR43312">
    <property type="entry name" value="D-THREO-ALDOSE 1-DEHYDROGENASE"/>
    <property type="match status" value="1"/>
</dbReference>
<gene>
    <name evidence="4" type="ORF">F1599_13815</name>
</gene>
<dbReference type="AlphaFoldDB" id="A0A5M8AJS4"/>
<dbReference type="InterPro" id="IPR006311">
    <property type="entry name" value="TAT_signal"/>
</dbReference>
<dbReference type="EMBL" id="VWRN01000035">
    <property type="protein sequence ID" value="KAA6122982.1"/>
    <property type="molecule type" value="Genomic_DNA"/>
</dbReference>
<organism evidence="4 5">
    <name type="scientific">Cupriavidus cauae</name>
    <dbReference type="NCBI Taxonomy" id="2608999"/>
    <lineage>
        <taxon>Bacteria</taxon>
        <taxon>Pseudomonadati</taxon>
        <taxon>Pseudomonadota</taxon>
        <taxon>Betaproteobacteria</taxon>
        <taxon>Burkholderiales</taxon>
        <taxon>Burkholderiaceae</taxon>
        <taxon>Cupriavidus</taxon>
    </lineage>
</organism>
<feature type="chain" id="PRO_5024449787" evidence="2">
    <location>
        <begin position="26"/>
        <end position="319"/>
    </location>
</feature>
<dbReference type="InterPro" id="IPR036812">
    <property type="entry name" value="NAD(P)_OxRdtase_dom_sf"/>
</dbReference>
<dbReference type="Proteomes" id="UP000324324">
    <property type="component" value="Unassembled WGS sequence"/>
</dbReference>
<comment type="caution">
    <text evidence="4">The sequence shown here is derived from an EMBL/GenBank/DDBJ whole genome shotgun (WGS) entry which is preliminary data.</text>
</comment>
<reference evidence="4 5" key="1">
    <citation type="submission" date="2019-09" db="EMBL/GenBank/DDBJ databases">
        <title>Isolation of a novel species in the genus Cupriavidus from patients with sepsis using whole genome sequencing.</title>
        <authorList>
            <person name="Kweon O.J."/>
            <person name="Lee M.-K."/>
        </authorList>
    </citation>
    <scope>NUCLEOTIDE SEQUENCE [LARGE SCALE GENOMIC DNA]</scope>
    <source>
        <strain evidence="4 5">MKL-01</strain>
    </source>
</reference>
<feature type="region of interest" description="Disordered" evidence="1">
    <location>
        <begin position="30"/>
        <end position="51"/>
    </location>
</feature>
<proteinExistence type="predicted"/>
<keyword evidence="5" id="KW-1185">Reference proteome</keyword>
<evidence type="ECO:0000259" key="3">
    <source>
        <dbReference type="Pfam" id="PF00248"/>
    </source>
</evidence>